<protein>
    <submittedName>
        <fullName evidence="1">Uncharacterized protein</fullName>
    </submittedName>
</protein>
<organism evidence="1">
    <name type="scientific">uncultured bacterium HF186_25m_27D22</name>
    <dbReference type="NCBI Taxonomy" id="662889"/>
    <lineage>
        <taxon>Bacteria</taxon>
        <taxon>environmental samples</taxon>
    </lineage>
</organism>
<accession>C7FPJ0</accession>
<name>C7FPJ0_9BACT</name>
<evidence type="ECO:0000313" key="1">
    <source>
        <dbReference type="EMBL" id="ACU26493.1"/>
    </source>
</evidence>
<sequence>MVDLHIAAVARWAAHRASAAPRTNPVGAHPRVALVVERAASSDARDLTHLRLEGAEEPRRTGRLIGACPRADPLHTDGVAAVEVTLARAPGRDQLTDPHRSVTEVARWAGRVVGARTATNPVQTVPTRTRQVVFAAHANFVEQARAVGAIPALRAVKIGVALTGA</sequence>
<reference evidence="1" key="1">
    <citation type="journal article" date="2009" name="Environ. Microbiol. Rep.">
        <title>Characterization of canthaxanthin biosynthesis genes from an uncultured marine bacterium.</title>
        <authorList>
            <person name="Maresca J.A."/>
            <person name="Braff J.C."/>
            <person name="Delong E.F."/>
        </authorList>
    </citation>
    <scope>NUCLEOTIDE SEQUENCE</scope>
</reference>
<dbReference type="AlphaFoldDB" id="C7FPJ0"/>
<proteinExistence type="predicted"/>
<dbReference type="EMBL" id="GQ412710">
    <property type="protein sequence ID" value="ACU26493.1"/>
    <property type="molecule type" value="Genomic_DNA"/>
</dbReference>